<dbReference type="OMA" id="HRAIRPY"/>
<evidence type="ECO:0000256" key="4">
    <source>
        <dbReference type="ARBA" id="ARBA00022692"/>
    </source>
</evidence>
<protein>
    <submittedName>
        <fullName evidence="9">Gustatory receptor for sugar taste 64e</fullName>
    </submittedName>
</protein>
<feature type="transmembrane region" description="Helical" evidence="8">
    <location>
        <begin position="109"/>
        <end position="131"/>
    </location>
</feature>
<proteinExistence type="inferred from homology"/>
<dbReference type="OrthoDB" id="5800391at2759"/>
<dbReference type="InterPro" id="IPR009318">
    <property type="entry name" value="Gustatory_rcpt"/>
</dbReference>
<organism evidence="9 10">
    <name type="scientific">Folsomia candida</name>
    <name type="common">Springtail</name>
    <dbReference type="NCBI Taxonomy" id="158441"/>
    <lineage>
        <taxon>Eukaryota</taxon>
        <taxon>Metazoa</taxon>
        <taxon>Ecdysozoa</taxon>
        <taxon>Arthropoda</taxon>
        <taxon>Hexapoda</taxon>
        <taxon>Collembola</taxon>
        <taxon>Entomobryomorpha</taxon>
        <taxon>Isotomoidea</taxon>
        <taxon>Isotomidae</taxon>
        <taxon>Proisotominae</taxon>
        <taxon>Folsomia</taxon>
    </lineage>
</organism>
<evidence type="ECO:0000256" key="2">
    <source>
        <dbReference type="ARBA" id="ARBA00005327"/>
    </source>
</evidence>
<accession>A0A226F585</accession>
<evidence type="ECO:0000256" key="6">
    <source>
        <dbReference type="ARBA" id="ARBA00023136"/>
    </source>
</evidence>
<dbReference type="Pfam" id="PF06151">
    <property type="entry name" value="Trehalose_recp"/>
    <property type="match status" value="1"/>
</dbReference>
<feature type="transmembrane region" description="Helical" evidence="8">
    <location>
        <begin position="162"/>
        <end position="183"/>
    </location>
</feature>
<evidence type="ECO:0000256" key="8">
    <source>
        <dbReference type="SAM" id="Phobius"/>
    </source>
</evidence>
<comment type="similarity">
    <text evidence="2">Belongs to the insect chemoreceptor superfamily. Gustatory receptor (GR) family. Gr5a subfamily.</text>
</comment>
<comment type="subcellular location">
    <subcellularLocation>
        <location evidence="1">Cell membrane</location>
        <topology evidence="1">Multi-pass membrane protein</topology>
    </subcellularLocation>
</comment>
<keyword evidence="3" id="KW-1003">Cell membrane</keyword>
<evidence type="ECO:0000313" key="9">
    <source>
        <dbReference type="EMBL" id="OXA64341.1"/>
    </source>
</evidence>
<feature type="transmembrane region" description="Helical" evidence="8">
    <location>
        <begin position="387"/>
        <end position="406"/>
    </location>
</feature>
<evidence type="ECO:0000256" key="3">
    <source>
        <dbReference type="ARBA" id="ARBA00022475"/>
    </source>
</evidence>
<keyword evidence="5 8" id="KW-1133">Transmembrane helix</keyword>
<dbReference type="PANTHER" id="PTHR21421">
    <property type="entry name" value="GUSTATORY RECEPTOR"/>
    <property type="match status" value="1"/>
</dbReference>
<dbReference type="EMBL" id="LNIX01000001">
    <property type="protein sequence ID" value="OXA64341.1"/>
    <property type="molecule type" value="Genomic_DNA"/>
</dbReference>
<dbReference type="Proteomes" id="UP000198287">
    <property type="component" value="Unassembled WGS sequence"/>
</dbReference>
<comment type="caution">
    <text evidence="9">The sequence shown here is derived from an EMBL/GenBank/DDBJ whole genome shotgun (WGS) entry which is preliminary data.</text>
</comment>
<keyword evidence="7 9" id="KW-0675">Receptor</keyword>
<dbReference type="PANTHER" id="PTHR21421:SF29">
    <property type="entry name" value="GUSTATORY RECEPTOR 5A FOR TREHALOSE-RELATED"/>
    <property type="match status" value="1"/>
</dbReference>
<gene>
    <name evidence="9" type="ORF">Fcan01_00010</name>
</gene>
<feature type="transmembrane region" description="Helical" evidence="8">
    <location>
        <begin position="74"/>
        <end position="97"/>
    </location>
</feature>
<feature type="transmembrane region" description="Helical" evidence="8">
    <location>
        <begin position="281"/>
        <end position="303"/>
    </location>
</feature>
<feature type="transmembrane region" description="Helical" evidence="8">
    <location>
        <begin position="43"/>
        <end position="62"/>
    </location>
</feature>
<dbReference type="GO" id="GO:0050916">
    <property type="term" value="P:sensory perception of sweet taste"/>
    <property type="evidence" value="ECO:0007669"/>
    <property type="project" value="UniProtKB-ARBA"/>
</dbReference>
<evidence type="ECO:0000256" key="1">
    <source>
        <dbReference type="ARBA" id="ARBA00004651"/>
    </source>
</evidence>
<dbReference type="GO" id="GO:0005886">
    <property type="term" value="C:plasma membrane"/>
    <property type="evidence" value="ECO:0007669"/>
    <property type="project" value="UniProtKB-SubCell"/>
</dbReference>
<keyword evidence="6 8" id="KW-0472">Membrane</keyword>
<feature type="transmembrane region" description="Helical" evidence="8">
    <location>
        <begin position="315"/>
        <end position="336"/>
    </location>
</feature>
<keyword evidence="10" id="KW-1185">Reference proteome</keyword>
<name>A0A226F585_FOLCA</name>
<dbReference type="GO" id="GO:0008527">
    <property type="term" value="F:taste receptor activity"/>
    <property type="evidence" value="ECO:0007669"/>
    <property type="project" value="InterPro"/>
</dbReference>
<evidence type="ECO:0000313" key="10">
    <source>
        <dbReference type="Proteomes" id="UP000198287"/>
    </source>
</evidence>
<evidence type="ECO:0000256" key="7">
    <source>
        <dbReference type="ARBA" id="ARBA00023170"/>
    </source>
</evidence>
<evidence type="ECO:0000256" key="5">
    <source>
        <dbReference type="ARBA" id="ARBA00022989"/>
    </source>
</evidence>
<sequence length="454" mass="51784">MISQVDITSDLGGPKSDVLGIVRVKPVIENHTRNDKPSLQDKLRYYLIFGRVIGILPIQGVFHRGSKLTFKKFSLASCTTLIIALLIGTYAVVNLIQSLRKNHTNASEIAWAALLPAQYTLGTFCYIIFLINGSKFCNLFSTWKNLSRLHFPVDDTTLSRDVGIWEIIIFISTISATISWPFLRNKIGWDLHYEYQSWNILTLTLNIVTQYAWNYVDILIGIFARVLYGQFKGLRETCKKIVHVDGGIKDEKYLGEDAVFWEFLVNDHGIICQVMESFKEFLSPIILVTFAANVFWICLVVILTPFLQVNQLYKFYAIWSFLHVVVRFFTMALLAARVSTEAHKFADILEQCPIEMYTQKVARFERKLQTGRIALSGMNCFSVTKPLILSVIGVLVTFEIVVLHAIPREMVNITRMPEWGQGIIVWMESDSAEIKYDGPANINDGTSDITKYFK</sequence>
<reference evidence="9 10" key="1">
    <citation type="submission" date="2015-12" db="EMBL/GenBank/DDBJ databases">
        <title>The genome of Folsomia candida.</title>
        <authorList>
            <person name="Faddeeva A."/>
            <person name="Derks M.F."/>
            <person name="Anvar Y."/>
            <person name="Smit S."/>
            <person name="Van Straalen N."/>
            <person name="Roelofs D."/>
        </authorList>
    </citation>
    <scope>NUCLEOTIDE SEQUENCE [LARGE SCALE GENOMIC DNA]</scope>
    <source>
        <strain evidence="9 10">VU population</strain>
        <tissue evidence="9">Whole body</tissue>
    </source>
</reference>
<keyword evidence="4 8" id="KW-0812">Transmembrane</keyword>
<dbReference type="AlphaFoldDB" id="A0A226F585"/>